<proteinExistence type="predicted"/>
<feature type="transmembrane region" description="Helical" evidence="5">
    <location>
        <begin position="58"/>
        <end position="85"/>
    </location>
</feature>
<dbReference type="FunFam" id="1.25.40.1040:FF:000003">
    <property type="entry name" value="N-terminal acetyltransferase A, auxiliary subunit"/>
    <property type="match status" value="1"/>
</dbReference>
<dbReference type="GO" id="GO:0031415">
    <property type="term" value="C:NatA complex"/>
    <property type="evidence" value="ECO:0007669"/>
    <property type="project" value="TreeGrafter"/>
</dbReference>
<dbReference type="AlphaFoldDB" id="A0A9N9A4E7"/>
<evidence type="ECO:0000256" key="3">
    <source>
        <dbReference type="PROSITE-ProRule" id="PRU00339"/>
    </source>
</evidence>
<evidence type="ECO:0000313" key="7">
    <source>
        <dbReference type="Proteomes" id="UP000789570"/>
    </source>
</evidence>
<dbReference type="PROSITE" id="PS50005">
    <property type="entry name" value="TPR"/>
    <property type="match status" value="1"/>
</dbReference>
<dbReference type="PANTHER" id="PTHR22767:SF2">
    <property type="entry name" value="N(ALPHA)-ACETYLTRANSFERASE 15_16, ISOFORM A"/>
    <property type="match status" value="1"/>
</dbReference>
<feature type="non-terminal residue" evidence="6">
    <location>
        <position position="904"/>
    </location>
</feature>
<organism evidence="6 7">
    <name type="scientific">Funneliformis caledonium</name>
    <dbReference type="NCBI Taxonomy" id="1117310"/>
    <lineage>
        <taxon>Eukaryota</taxon>
        <taxon>Fungi</taxon>
        <taxon>Fungi incertae sedis</taxon>
        <taxon>Mucoromycota</taxon>
        <taxon>Glomeromycotina</taxon>
        <taxon>Glomeromycetes</taxon>
        <taxon>Glomerales</taxon>
        <taxon>Glomeraceae</taxon>
        <taxon>Funneliformis</taxon>
    </lineage>
</organism>
<protein>
    <submittedName>
        <fullName evidence="6">14407_t:CDS:1</fullName>
    </submittedName>
</protein>
<accession>A0A9N9A4E7</accession>
<keyword evidence="1" id="KW-0677">Repeat</keyword>
<dbReference type="InterPro" id="IPR013105">
    <property type="entry name" value="TPR_2"/>
</dbReference>
<evidence type="ECO:0000256" key="5">
    <source>
        <dbReference type="SAM" id="Phobius"/>
    </source>
</evidence>
<comment type="caution">
    <text evidence="6">The sequence shown here is derived from an EMBL/GenBank/DDBJ whole genome shotgun (WGS) entry which is preliminary data.</text>
</comment>
<dbReference type="Gene3D" id="1.25.40.1040">
    <property type="match status" value="1"/>
</dbReference>
<dbReference type="InterPro" id="IPR019734">
    <property type="entry name" value="TPR_rpt"/>
</dbReference>
<dbReference type="InterPro" id="IPR021183">
    <property type="entry name" value="NatA_aux_su"/>
</dbReference>
<sequence>LRSSVANATKVVLIIFLDESEGLSMFILSLLLLVVILVTVSVSLVFPLSRGKDVVSDVWLTSIVITGGYVILELSATTSCSVVWVKHYEFKQYKKGLKAAEQILKKFPEHGETLAMKGLFLNHMERKEEAHEFVRKGLRSDLTSHICWHVYGLLHRSDKNYGEALKCYTQALKYDKDNLQILQDYSLLQIQMRNYEAFNESRLRLLKLRYNNQRYWIGLAISYHLLENYESAEKVLKAYEDTLKEKPGPMNFEHSEMLLYHNLIIEESGKFEKALGHLESIKEDICDIRSWKEKRALFLLKLERYSEAEEAYRDLIADNPDCYNYYDGLLSAFMINTNELSSEQREKVLDICQELATKYQRSNLIKRLPLQYAVDERFKFEVDKYMQEALRKGVPSLFVNLKKLYVDPVKEIIVEKLVEEYLQNLKTNKAFTKNSIGDEIEPPTAYLWALYLLAQHYDNKRDTMKALKFIDEAIEHTPTLVELYMTKGRILKHGGDLIKAMKVMDEARELDLQDRFINSKCTKYMLRSDQPKEAIKTIGLFTRGDAPDPLTDLMDMQCMWYALEEGECYRRQNNFGKALKRFHQIEKHFADITDDQFDFHTYCLRKVTLRAYLSMLRLEDQLRSNLYYFRAAQNAIEIYLYINDNPKIVDGDESQNYAKSKAKKAALKEAKNVTPAKEDHSKKKAQDDDPEGEKLLKVEDPLGEAFKFLQPLQTLASQRIETQLLGFEYYIRKRKYLLALKALKRAYNIDKENPVLHLNIIQFKLKVSKLEKEDKDQRDPLRNATEYQTIFKVIDTELPTILPHEISLVAHNEEFLARNKGSVPHLLAGSKVLLQLNPESKQEASSILMNSVKDEFLNTRTLKNCVLVYEQLKKDKLNSSKAEEFRNKCKELFPISTYFDDLKK</sequence>
<dbReference type="Pfam" id="PF07719">
    <property type="entry name" value="TPR_2"/>
    <property type="match status" value="1"/>
</dbReference>
<name>A0A9N9A4E7_9GLOM</name>
<dbReference type="PIRSF" id="PIRSF000422">
    <property type="entry name" value="N-terminal-AcTrfase-A_aux_su"/>
    <property type="match status" value="1"/>
</dbReference>
<reference evidence="6" key="1">
    <citation type="submission" date="2021-06" db="EMBL/GenBank/DDBJ databases">
        <authorList>
            <person name="Kallberg Y."/>
            <person name="Tangrot J."/>
            <person name="Rosling A."/>
        </authorList>
    </citation>
    <scope>NUCLEOTIDE SEQUENCE</scope>
    <source>
        <strain evidence="6">UK204</strain>
    </source>
</reference>
<evidence type="ECO:0000313" key="6">
    <source>
        <dbReference type="EMBL" id="CAG8517259.1"/>
    </source>
</evidence>
<keyword evidence="7" id="KW-1185">Reference proteome</keyword>
<dbReference type="EMBL" id="CAJVPQ010000888">
    <property type="protein sequence ID" value="CAG8517259.1"/>
    <property type="molecule type" value="Genomic_DNA"/>
</dbReference>
<feature type="transmembrane region" description="Helical" evidence="5">
    <location>
        <begin position="23"/>
        <end position="46"/>
    </location>
</feature>
<dbReference type="SMART" id="SM00028">
    <property type="entry name" value="TPR"/>
    <property type="match status" value="6"/>
</dbReference>
<dbReference type="SUPFAM" id="SSF48452">
    <property type="entry name" value="TPR-like"/>
    <property type="match status" value="1"/>
</dbReference>
<dbReference type="Pfam" id="PF12569">
    <property type="entry name" value="NatA_aux_su"/>
    <property type="match status" value="1"/>
</dbReference>
<keyword evidence="5" id="KW-0472">Membrane</keyword>
<evidence type="ECO:0000256" key="4">
    <source>
        <dbReference type="SAM" id="MobiDB-lite"/>
    </source>
</evidence>
<dbReference type="OrthoDB" id="10263032at2759"/>
<dbReference type="PANTHER" id="PTHR22767">
    <property type="entry name" value="N-TERMINAL ACETYLTRANSFERASE-RELATED"/>
    <property type="match status" value="1"/>
</dbReference>
<dbReference type="Gene3D" id="1.25.40.1010">
    <property type="match status" value="1"/>
</dbReference>
<evidence type="ECO:0000256" key="2">
    <source>
        <dbReference type="ARBA" id="ARBA00022803"/>
    </source>
</evidence>
<keyword evidence="5" id="KW-0812">Transmembrane</keyword>
<feature type="region of interest" description="Disordered" evidence="4">
    <location>
        <begin position="668"/>
        <end position="692"/>
    </location>
</feature>
<dbReference type="Proteomes" id="UP000789570">
    <property type="component" value="Unassembled WGS sequence"/>
</dbReference>
<evidence type="ECO:0000256" key="1">
    <source>
        <dbReference type="ARBA" id="ARBA00022737"/>
    </source>
</evidence>
<feature type="repeat" description="TPR" evidence="3">
    <location>
        <begin position="145"/>
        <end position="178"/>
    </location>
</feature>
<keyword evidence="5" id="KW-1133">Transmembrane helix</keyword>
<keyword evidence="2 3" id="KW-0802">TPR repeat</keyword>
<dbReference type="InterPro" id="IPR011990">
    <property type="entry name" value="TPR-like_helical_dom_sf"/>
</dbReference>
<gene>
    <name evidence="6" type="ORF">FCALED_LOCUS4509</name>
</gene>